<dbReference type="EMBL" id="GGFJ01013805">
    <property type="protein sequence ID" value="MBW62946.1"/>
    <property type="molecule type" value="Transcribed_RNA"/>
</dbReference>
<accession>A0A2M4CC79</accession>
<sequence>MPNVSTFFVLMAARLLGNPFHAQKIHRLGAASLIHSHCFRWDRYSSIVGSSTMLQLQNATTDADWEGTTLPPFGADR</sequence>
<name>A0A2M4CC79_9DIPT</name>
<evidence type="ECO:0000313" key="1">
    <source>
        <dbReference type="EMBL" id="MBW62946.1"/>
    </source>
</evidence>
<proteinExistence type="predicted"/>
<dbReference type="AlphaFoldDB" id="A0A2M4CC79"/>
<protein>
    <submittedName>
        <fullName evidence="1">Putative secreted protein</fullName>
    </submittedName>
</protein>
<organism evidence="1">
    <name type="scientific">Anopheles marajoara</name>
    <dbReference type="NCBI Taxonomy" id="58244"/>
    <lineage>
        <taxon>Eukaryota</taxon>
        <taxon>Metazoa</taxon>
        <taxon>Ecdysozoa</taxon>
        <taxon>Arthropoda</taxon>
        <taxon>Hexapoda</taxon>
        <taxon>Insecta</taxon>
        <taxon>Pterygota</taxon>
        <taxon>Neoptera</taxon>
        <taxon>Endopterygota</taxon>
        <taxon>Diptera</taxon>
        <taxon>Nematocera</taxon>
        <taxon>Culicoidea</taxon>
        <taxon>Culicidae</taxon>
        <taxon>Anophelinae</taxon>
        <taxon>Anopheles</taxon>
    </lineage>
</organism>
<reference evidence="1" key="1">
    <citation type="submission" date="2018-01" db="EMBL/GenBank/DDBJ databases">
        <title>An insight into the sialome of Amazonian anophelines.</title>
        <authorList>
            <person name="Ribeiro J.M."/>
            <person name="Scarpassa V."/>
            <person name="Calvo E."/>
        </authorList>
    </citation>
    <scope>NUCLEOTIDE SEQUENCE</scope>
    <source>
        <tissue evidence="1">Salivary glands</tissue>
    </source>
</reference>